<dbReference type="Pfam" id="PF13363">
    <property type="entry name" value="BetaGal_dom3"/>
    <property type="match status" value="1"/>
</dbReference>
<accession>A0A5J5EFY0</accession>
<dbReference type="PROSITE" id="PS01182">
    <property type="entry name" value="GLYCOSYL_HYDROL_F35"/>
    <property type="match status" value="1"/>
</dbReference>
<feature type="signal peptide" evidence="10">
    <location>
        <begin position="1"/>
        <end position="23"/>
    </location>
</feature>
<dbReference type="InterPro" id="IPR025972">
    <property type="entry name" value="BetaGal_dom3"/>
</dbReference>
<evidence type="ECO:0000256" key="4">
    <source>
        <dbReference type="ARBA" id="ARBA00022729"/>
    </source>
</evidence>
<comment type="similarity">
    <text evidence="2 9">Belongs to the glycosyl hydrolase 35 family.</text>
</comment>
<dbReference type="PANTHER" id="PTHR23421">
    <property type="entry name" value="BETA-GALACTOSIDASE RELATED"/>
    <property type="match status" value="1"/>
</dbReference>
<dbReference type="Gene3D" id="2.102.20.10">
    <property type="entry name" value="Beta-galactosidase, domain 2"/>
    <property type="match status" value="1"/>
</dbReference>
<keyword evidence="5 8" id="KW-0378">Hydrolase</keyword>
<dbReference type="InterPro" id="IPR019801">
    <property type="entry name" value="Glyco_hydro_35_CS"/>
</dbReference>
<dbReference type="SUPFAM" id="SSF49785">
    <property type="entry name" value="Galactose-binding domain-like"/>
    <property type="match status" value="2"/>
</dbReference>
<evidence type="ECO:0000256" key="6">
    <source>
        <dbReference type="ARBA" id="ARBA00023180"/>
    </source>
</evidence>
<evidence type="ECO:0000313" key="12">
    <source>
        <dbReference type="EMBL" id="KAA8894151.1"/>
    </source>
</evidence>
<sequence>MWVSRSTSVGILAIATLFQTLLAAPSTSPVRRRFANTPADLIIPRDDNGLQDVVTWDNHSLLIHGKRVMIWSGEFHPWRLPVTGLWLDVFEKIKALGFNAVSFYVHWGLVEHKRGTFDFDGYRSYKPFFDAAKKAGIYLIARPGPYINAEVTGGGFPGWGTRVNVAWRTGNETYLEAIKDFVYKIGEIIAPEQITNGGPVILLQPENEFSAGTGIPWPQPKYMQILQDWFRDAGIVVPMILNDVSVSLKNYVPNSGEGEVDIYGYDGYPLGFDCANPYRWPSGSLPTTWYEQQLKDSPTSPNAVMEFQGGAFDPWGGPSYEACAILLNHEFERVFYKNDISFATTIWNIYMTFGGTNWGGLAYPGVYTSYDYGSAITEYRAITREKYSELKLEANFLKVSPAYLTSKPQNLIPSTIGGAFTNNYALSVTQLKDEVGNKTAFYVVRHSTYNTLNKTTYIWTAATSKGTFSVPHLQGSLTLDGRDSKIHVTDYSIGDNEIVYSSGEVFTWKAFGDTTVVVLYGSPGETHETAFTAPGSAKVSVVSGDQQVSSSTSNGSVILNYKTVGKTVVKVGSSLVVYICDRNEAYKFWVPDLPGADGSAYSTEASVIVQGAYLIRSATIKGSLLQLSGDLNATDAIEVFAPATVKSFNFNNQKLSLRQTSYGSWSGQVVFTEPKIMLPSLKDLKWKYTDSLPEISSKYDDSKWTVADKDTTPNPRKLTTPTDLYSSDYGYHVGNLVYRGHFTATGQETAFNITVQGGNAFGFSVWLNSELLGSSHGYDAGTVVTKSFSVSLKKGSRNIITVLQDHQGLNEDWTAGSEDFKVPRGILYYSFSGSPSTSVSWKMTGNLGGEDYADKTRGPFNEGGLYAERQGFHLPGYPTGSWKTSSPLDGIQSAGVAFYKTSFDLNLPEGYDIPLAFTFGNCTESPNFRAQLYVNGYQFGKYANNVGPQKVFPVPEGIINHRGKNALGVSLWAMDDAGAKLCGLELEKLLVVQSGFGSVAPSEQPVWRKRLNAY</sequence>
<evidence type="ECO:0000256" key="10">
    <source>
        <dbReference type="SAM" id="SignalP"/>
    </source>
</evidence>
<gene>
    <name evidence="12" type="ORF">FN846DRAFT_975587</name>
</gene>
<name>A0A5J5EFY0_9PEZI</name>
<dbReference type="EC" id="3.2.1.23" evidence="3 8"/>
<dbReference type="FunFam" id="3.20.20.80:FF:000040">
    <property type="entry name" value="Beta-galactosidase A"/>
    <property type="match status" value="1"/>
</dbReference>
<evidence type="ECO:0000256" key="8">
    <source>
        <dbReference type="RuleBase" id="RU000675"/>
    </source>
</evidence>
<dbReference type="InterPro" id="IPR001944">
    <property type="entry name" value="Glycoside_Hdrlase_35"/>
</dbReference>
<dbReference type="EMBL" id="VXIS01000361">
    <property type="protein sequence ID" value="KAA8894151.1"/>
    <property type="molecule type" value="Genomic_DNA"/>
</dbReference>
<dbReference type="GO" id="GO:0005975">
    <property type="term" value="P:carbohydrate metabolic process"/>
    <property type="evidence" value="ECO:0007669"/>
    <property type="project" value="InterPro"/>
</dbReference>
<dbReference type="Gene3D" id="2.60.390.10">
    <property type="entry name" value="Beta-galactosidase, domain 3"/>
    <property type="match status" value="1"/>
</dbReference>
<dbReference type="Pfam" id="PF10435">
    <property type="entry name" value="BetaGal_dom2"/>
    <property type="match status" value="1"/>
</dbReference>
<reference evidence="12 13" key="1">
    <citation type="submission" date="2019-09" db="EMBL/GenBank/DDBJ databases">
        <title>Draft genome of the ectomycorrhizal ascomycete Sphaerosporella brunnea.</title>
        <authorList>
            <consortium name="DOE Joint Genome Institute"/>
            <person name="Benucci G.M."/>
            <person name="Marozzi G."/>
            <person name="Antonielli L."/>
            <person name="Sanchez S."/>
            <person name="Marco P."/>
            <person name="Wang X."/>
            <person name="Falini L.B."/>
            <person name="Barry K."/>
            <person name="Haridas S."/>
            <person name="Lipzen A."/>
            <person name="Labutti K."/>
            <person name="Grigoriev I.V."/>
            <person name="Murat C."/>
            <person name="Martin F."/>
            <person name="Albertini E."/>
            <person name="Donnini D."/>
            <person name="Bonito G."/>
        </authorList>
    </citation>
    <scope>NUCLEOTIDE SEQUENCE [LARGE SCALE GENOMIC DNA]</scope>
    <source>
        <strain evidence="12 13">Sb_GMNB300</strain>
    </source>
</reference>
<proteinExistence type="inferred from homology"/>
<organism evidence="12 13">
    <name type="scientific">Sphaerosporella brunnea</name>
    <dbReference type="NCBI Taxonomy" id="1250544"/>
    <lineage>
        <taxon>Eukaryota</taxon>
        <taxon>Fungi</taxon>
        <taxon>Dikarya</taxon>
        <taxon>Ascomycota</taxon>
        <taxon>Pezizomycotina</taxon>
        <taxon>Pezizomycetes</taxon>
        <taxon>Pezizales</taxon>
        <taxon>Pyronemataceae</taxon>
        <taxon>Sphaerosporella</taxon>
    </lineage>
</organism>
<dbReference type="Pfam" id="PF13364">
    <property type="entry name" value="BetaGal_ABD2"/>
    <property type="match status" value="2"/>
</dbReference>
<dbReference type="InParanoid" id="A0A5J5EFY0"/>
<evidence type="ECO:0000256" key="2">
    <source>
        <dbReference type="ARBA" id="ARBA00009809"/>
    </source>
</evidence>
<dbReference type="InterPro" id="IPR037110">
    <property type="entry name" value="Betagal_dom2_sf"/>
</dbReference>
<dbReference type="Gene3D" id="2.60.120.260">
    <property type="entry name" value="Galactose-binding domain-like"/>
    <property type="match status" value="2"/>
</dbReference>
<keyword evidence="13" id="KW-1185">Reference proteome</keyword>
<evidence type="ECO:0000259" key="11">
    <source>
        <dbReference type="SMART" id="SM01029"/>
    </source>
</evidence>
<dbReference type="InterPro" id="IPR017853">
    <property type="entry name" value="GH"/>
</dbReference>
<comment type="catalytic activity">
    <reaction evidence="1 8">
        <text>Hydrolysis of terminal non-reducing beta-D-galactose residues in beta-D-galactosides.</text>
        <dbReference type="EC" id="3.2.1.23"/>
    </reaction>
</comment>
<dbReference type="AlphaFoldDB" id="A0A5J5EFY0"/>
<dbReference type="InterPro" id="IPR031330">
    <property type="entry name" value="Gly_Hdrlase_35_cat"/>
</dbReference>
<dbReference type="InterPro" id="IPR025300">
    <property type="entry name" value="BetaGal_jelly_roll_dom"/>
</dbReference>
<dbReference type="SMART" id="SM01029">
    <property type="entry name" value="BetaGal_dom2"/>
    <property type="match status" value="1"/>
</dbReference>
<protein>
    <recommendedName>
        <fullName evidence="3 8">Beta-galactosidase</fullName>
        <ecNumber evidence="3 8">3.2.1.23</ecNumber>
    </recommendedName>
</protein>
<dbReference type="SUPFAM" id="SSF51445">
    <property type="entry name" value="(Trans)glycosidases"/>
    <property type="match status" value="1"/>
</dbReference>
<dbReference type="SUPFAM" id="SSF117100">
    <property type="entry name" value="Beta-galactosidase LacA, domain 3"/>
    <property type="match status" value="1"/>
</dbReference>
<dbReference type="Gene3D" id="3.20.20.80">
    <property type="entry name" value="Glycosidases"/>
    <property type="match status" value="1"/>
</dbReference>
<dbReference type="InterPro" id="IPR036833">
    <property type="entry name" value="BetaGal_dom3_sf"/>
</dbReference>
<evidence type="ECO:0000256" key="3">
    <source>
        <dbReference type="ARBA" id="ARBA00012756"/>
    </source>
</evidence>
<evidence type="ECO:0000313" key="13">
    <source>
        <dbReference type="Proteomes" id="UP000326924"/>
    </source>
</evidence>
<dbReference type="InterPro" id="IPR018954">
    <property type="entry name" value="Betagal_dom2"/>
</dbReference>
<evidence type="ECO:0000256" key="1">
    <source>
        <dbReference type="ARBA" id="ARBA00001412"/>
    </source>
</evidence>
<dbReference type="FunFam" id="2.60.120.260:FF:000088">
    <property type="entry name" value="Beta-galactosidase A"/>
    <property type="match status" value="1"/>
</dbReference>
<feature type="domain" description="Beta-galactosidase" evidence="11">
    <location>
        <begin position="403"/>
        <end position="588"/>
    </location>
</feature>
<feature type="chain" id="PRO_5023830590" description="Beta-galactosidase" evidence="10">
    <location>
        <begin position="24"/>
        <end position="1014"/>
    </location>
</feature>
<dbReference type="Pfam" id="PF01301">
    <property type="entry name" value="Glyco_hydro_35"/>
    <property type="match status" value="1"/>
</dbReference>
<dbReference type="OrthoDB" id="1657402at2759"/>
<keyword evidence="7 8" id="KW-0326">Glycosidase</keyword>
<dbReference type="PRINTS" id="PR00742">
    <property type="entry name" value="GLHYDRLASE35"/>
</dbReference>
<dbReference type="SUPFAM" id="SSF51011">
    <property type="entry name" value="Glycosyl hydrolase domain"/>
    <property type="match status" value="1"/>
</dbReference>
<evidence type="ECO:0000256" key="9">
    <source>
        <dbReference type="RuleBase" id="RU003679"/>
    </source>
</evidence>
<evidence type="ECO:0000256" key="7">
    <source>
        <dbReference type="ARBA" id="ARBA00023295"/>
    </source>
</evidence>
<comment type="caution">
    <text evidence="12">The sequence shown here is derived from an EMBL/GenBank/DDBJ whole genome shotgun (WGS) entry which is preliminary data.</text>
</comment>
<keyword evidence="6" id="KW-0325">Glycoprotein</keyword>
<dbReference type="Proteomes" id="UP000326924">
    <property type="component" value="Unassembled WGS sequence"/>
</dbReference>
<dbReference type="FunFam" id="2.60.120.260:FF:000065">
    <property type="entry name" value="Beta-galactosidase A"/>
    <property type="match status" value="1"/>
</dbReference>
<keyword evidence="4 10" id="KW-0732">Signal</keyword>
<dbReference type="GO" id="GO:0004565">
    <property type="term" value="F:beta-galactosidase activity"/>
    <property type="evidence" value="ECO:0007669"/>
    <property type="project" value="UniProtKB-EC"/>
</dbReference>
<evidence type="ECO:0000256" key="5">
    <source>
        <dbReference type="ARBA" id="ARBA00022801"/>
    </source>
</evidence>
<dbReference type="InterPro" id="IPR008979">
    <property type="entry name" value="Galactose-bd-like_sf"/>
</dbReference>